<keyword evidence="5" id="KW-1185">Reference proteome</keyword>
<evidence type="ECO:0000256" key="1">
    <source>
        <dbReference type="ARBA" id="ARBA00006499"/>
    </source>
</evidence>
<accession>A0AAD1XEI9</accession>
<comment type="caution">
    <text evidence="4">The sequence shown here is derived from an EMBL/GenBank/DDBJ whole genome shotgun (WGS) entry which is preliminary data.</text>
</comment>
<evidence type="ECO:0000313" key="5">
    <source>
        <dbReference type="Proteomes" id="UP001295684"/>
    </source>
</evidence>
<dbReference type="GO" id="GO:0052689">
    <property type="term" value="F:carboxylic ester hydrolase activity"/>
    <property type="evidence" value="ECO:0007669"/>
    <property type="project" value="TreeGrafter"/>
</dbReference>
<dbReference type="GO" id="GO:0005737">
    <property type="term" value="C:cytoplasm"/>
    <property type="evidence" value="ECO:0007669"/>
    <property type="project" value="TreeGrafter"/>
</dbReference>
<dbReference type="SUPFAM" id="SSF53474">
    <property type="entry name" value="alpha/beta-Hydrolases"/>
    <property type="match status" value="1"/>
</dbReference>
<name>A0AAD1XEI9_EUPCR</name>
<gene>
    <name evidence="4" type="ORF">ECRASSUSDP1_LOCUS13095</name>
</gene>
<evidence type="ECO:0000256" key="2">
    <source>
        <dbReference type="ARBA" id="ARBA00022801"/>
    </source>
</evidence>
<sequence>MSITRDSHDNLVVLSKLKANYTLIWLHGLGDDEFGFTDVFTSHFSPLTDRTRVVLLNAPERKCKIAFGQEVSCWFDITGFNFLRDKTQINFDHVNEQKDLIIEVIEREVENLGGDPSSVFIGGFSQGAALAFYTACEYEKVLGGCIMLSGHSLYDDPETQIPESKKELPIFAYHGKFDMKLPYKASFWYAERLSELGFNIEFHTASKMGHTVEEEELEVLTEFMTKIAPEKET</sequence>
<reference evidence="4" key="1">
    <citation type="submission" date="2023-07" db="EMBL/GenBank/DDBJ databases">
        <authorList>
            <consortium name="AG Swart"/>
            <person name="Singh M."/>
            <person name="Singh A."/>
            <person name="Seah K."/>
            <person name="Emmerich C."/>
        </authorList>
    </citation>
    <scope>NUCLEOTIDE SEQUENCE</scope>
    <source>
        <strain evidence="4">DP1</strain>
    </source>
</reference>
<dbReference type="Gene3D" id="3.40.50.1820">
    <property type="entry name" value="alpha/beta hydrolase"/>
    <property type="match status" value="1"/>
</dbReference>
<dbReference type="PANTHER" id="PTHR10655">
    <property type="entry name" value="LYSOPHOSPHOLIPASE-RELATED"/>
    <property type="match status" value="1"/>
</dbReference>
<dbReference type="EMBL" id="CAMPGE010013025">
    <property type="protein sequence ID" value="CAI2371770.1"/>
    <property type="molecule type" value="Genomic_DNA"/>
</dbReference>
<dbReference type="InterPro" id="IPR003140">
    <property type="entry name" value="PLipase/COase/thioEstase"/>
</dbReference>
<keyword evidence="2" id="KW-0378">Hydrolase</keyword>
<dbReference type="Pfam" id="PF02230">
    <property type="entry name" value="Abhydrolase_2"/>
    <property type="match status" value="1"/>
</dbReference>
<dbReference type="Proteomes" id="UP001295684">
    <property type="component" value="Unassembled WGS sequence"/>
</dbReference>
<evidence type="ECO:0000259" key="3">
    <source>
        <dbReference type="Pfam" id="PF02230"/>
    </source>
</evidence>
<evidence type="ECO:0000313" key="4">
    <source>
        <dbReference type="EMBL" id="CAI2371770.1"/>
    </source>
</evidence>
<dbReference type="PANTHER" id="PTHR10655:SF17">
    <property type="entry name" value="LYSOPHOSPHOLIPASE-LIKE PROTEIN 1"/>
    <property type="match status" value="1"/>
</dbReference>
<protein>
    <recommendedName>
        <fullName evidence="3">Phospholipase/carboxylesterase/thioesterase domain-containing protein</fullName>
    </recommendedName>
</protein>
<comment type="similarity">
    <text evidence="1">Belongs to the AB hydrolase superfamily. AB hydrolase 2 family.</text>
</comment>
<dbReference type="InterPro" id="IPR029058">
    <property type="entry name" value="AB_hydrolase_fold"/>
</dbReference>
<dbReference type="InterPro" id="IPR050565">
    <property type="entry name" value="LYPA1-2/EST-like"/>
</dbReference>
<dbReference type="AlphaFoldDB" id="A0AAD1XEI9"/>
<dbReference type="GO" id="GO:0008474">
    <property type="term" value="F:palmitoyl-(protein) hydrolase activity"/>
    <property type="evidence" value="ECO:0007669"/>
    <property type="project" value="TreeGrafter"/>
</dbReference>
<organism evidence="4 5">
    <name type="scientific">Euplotes crassus</name>
    <dbReference type="NCBI Taxonomy" id="5936"/>
    <lineage>
        <taxon>Eukaryota</taxon>
        <taxon>Sar</taxon>
        <taxon>Alveolata</taxon>
        <taxon>Ciliophora</taxon>
        <taxon>Intramacronucleata</taxon>
        <taxon>Spirotrichea</taxon>
        <taxon>Hypotrichia</taxon>
        <taxon>Euplotida</taxon>
        <taxon>Euplotidae</taxon>
        <taxon>Moneuplotes</taxon>
    </lineage>
</organism>
<proteinExistence type="inferred from homology"/>
<feature type="domain" description="Phospholipase/carboxylesterase/thioesterase" evidence="3">
    <location>
        <begin position="12"/>
        <end position="226"/>
    </location>
</feature>